<proteinExistence type="inferred from homology"/>
<dbReference type="Gene3D" id="1.25.10.10">
    <property type="entry name" value="Leucine-rich Repeat Variant"/>
    <property type="match status" value="1"/>
</dbReference>
<organism evidence="4 5">
    <name type="scientific">Blattamonas nauphoetae</name>
    <dbReference type="NCBI Taxonomy" id="2049346"/>
    <lineage>
        <taxon>Eukaryota</taxon>
        <taxon>Metamonada</taxon>
        <taxon>Preaxostyla</taxon>
        <taxon>Oxymonadida</taxon>
        <taxon>Blattamonas</taxon>
    </lineage>
</organism>
<evidence type="ECO:0000313" key="5">
    <source>
        <dbReference type="Proteomes" id="UP001281761"/>
    </source>
</evidence>
<evidence type="ECO:0000256" key="3">
    <source>
        <dbReference type="ARBA" id="ARBA00022927"/>
    </source>
</evidence>
<evidence type="ECO:0008006" key="6">
    <source>
        <dbReference type="Google" id="ProtNLM"/>
    </source>
</evidence>
<dbReference type="SMART" id="SM00185">
    <property type="entry name" value="ARM"/>
    <property type="match status" value="3"/>
</dbReference>
<keyword evidence="5" id="KW-1185">Reference proteome</keyword>
<dbReference type="InterPro" id="IPR016024">
    <property type="entry name" value="ARM-type_fold"/>
</dbReference>
<reference evidence="4 5" key="1">
    <citation type="journal article" date="2022" name="bioRxiv">
        <title>Genomics of Preaxostyla Flagellates Illuminates Evolutionary Transitions and the Path Towards Mitochondrial Loss.</title>
        <authorList>
            <person name="Novak L.V.F."/>
            <person name="Treitli S.C."/>
            <person name="Pyrih J."/>
            <person name="Halakuc P."/>
            <person name="Pipaliya S.V."/>
            <person name="Vacek V."/>
            <person name="Brzon O."/>
            <person name="Soukal P."/>
            <person name="Eme L."/>
            <person name="Dacks J.B."/>
            <person name="Karnkowska A."/>
            <person name="Elias M."/>
            <person name="Hampl V."/>
        </authorList>
    </citation>
    <scope>NUCLEOTIDE SEQUENCE [LARGE SCALE GENOMIC DNA]</scope>
    <source>
        <strain evidence="4">NAU3</strain>
        <tissue evidence="4">Gut</tissue>
    </source>
</reference>
<protein>
    <recommendedName>
        <fullName evidence="6">Importin subunit alpha</fullName>
    </recommendedName>
</protein>
<evidence type="ECO:0000256" key="2">
    <source>
        <dbReference type="ARBA" id="ARBA00022448"/>
    </source>
</evidence>
<evidence type="ECO:0000313" key="4">
    <source>
        <dbReference type="EMBL" id="KAK2957393.1"/>
    </source>
</evidence>
<accession>A0ABQ9Y0X6</accession>
<name>A0ABQ9Y0X6_9EUKA</name>
<dbReference type="PANTHER" id="PTHR23316">
    <property type="entry name" value="IMPORTIN ALPHA"/>
    <property type="match status" value="1"/>
</dbReference>
<keyword evidence="2" id="KW-0813">Transport</keyword>
<dbReference type="Proteomes" id="UP001281761">
    <property type="component" value="Unassembled WGS sequence"/>
</dbReference>
<dbReference type="InterPro" id="IPR000225">
    <property type="entry name" value="Armadillo"/>
</dbReference>
<dbReference type="SUPFAM" id="SSF48371">
    <property type="entry name" value="ARM repeat"/>
    <property type="match status" value="1"/>
</dbReference>
<comment type="similarity">
    <text evidence="1">Belongs to the importin alpha family.</text>
</comment>
<gene>
    <name evidence="4" type="ORF">BLNAU_7549</name>
</gene>
<dbReference type="InterPro" id="IPR011989">
    <property type="entry name" value="ARM-like"/>
</dbReference>
<evidence type="ECO:0000256" key="1">
    <source>
        <dbReference type="ARBA" id="ARBA00010394"/>
    </source>
</evidence>
<sequence length="579" mass="64154">MDEHESINAQNRASIRFEMFTGDTPAHHFYQKRNAGISLRRTEERRSLIMMKRSERAAHQSSSMDESIHFDSTNLHIVVAGIASIHTTDQYENCRIIRSWLDDDNPPIQELVESGAVSHLLGLLNRTDGFTVLLSETLTCLCIIAGSSPENADAIAQENGVGIITPFIRFPDSELSDTAVQTLANLAGNSHNARVQMHQDGIIEQLLCILRQEIPLTKVRAIVCLISNIFMTVRSRQDVMAALSAFTYFLSSNDSPTIRYTLNGLYHVCLETDHLAEILPFNFVPSVINFLGYSSALFVSLALDVLLSISLGSVECAEILLNEGILHSIVPVIQSDHTSNLRVACCILVNLSSNTPLHTNIIAHSGIVVPMLELLRPSQCRVVSSTVTREVVFFFAHCLNSSFSTSLAVLTANCPLHRAVRTISGNSAPSFQQYHIPEYCDGKSFGQCLVEGLVRELHGGLASKDASVTYSCLLALYKFAEFDQTQFLDSVRSDAPDSSIPESQIQLPVRQWLSEENAREILQQIPLDRATTMYLTALSSYFDGQLFEGVVSLTDEEELQYEIDIENEMKDIFGDDAIG</sequence>
<dbReference type="EMBL" id="JARBJD010000046">
    <property type="protein sequence ID" value="KAK2957393.1"/>
    <property type="molecule type" value="Genomic_DNA"/>
</dbReference>
<keyword evidence="3" id="KW-0653">Protein transport</keyword>
<comment type="caution">
    <text evidence="4">The sequence shown here is derived from an EMBL/GenBank/DDBJ whole genome shotgun (WGS) entry which is preliminary data.</text>
</comment>